<dbReference type="AlphaFoldDB" id="A0A1F4U713"/>
<gene>
    <name evidence="2" type="ORF">A2438_00410</name>
</gene>
<dbReference type="Proteomes" id="UP000179242">
    <property type="component" value="Unassembled WGS sequence"/>
</dbReference>
<evidence type="ECO:0000313" key="3">
    <source>
        <dbReference type="Proteomes" id="UP000179242"/>
    </source>
</evidence>
<evidence type="ECO:0000259" key="1">
    <source>
        <dbReference type="Pfam" id="PF13566"/>
    </source>
</evidence>
<feature type="domain" description="DUF4130" evidence="1">
    <location>
        <begin position="19"/>
        <end position="177"/>
    </location>
</feature>
<proteinExistence type="predicted"/>
<protein>
    <recommendedName>
        <fullName evidence="1">DUF4130 domain-containing protein</fullName>
    </recommendedName>
</protein>
<organism evidence="2 3">
    <name type="scientific">candidate division WOR-1 bacterium RIFOXYC2_FULL_46_14</name>
    <dbReference type="NCBI Taxonomy" id="1802587"/>
    <lineage>
        <taxon>Bacteria</taxon>
        <taxon>Bacillati</taxon>
        <taxon>Saganbacteria</taxon>
    </lineage>
</organism>
<dbReference type="Pfam" id="PF13566">
    <property type="entry name" value="DUF4130"/>
    <property type="match status" value="1"/>
</dbReference>
<evidence type="ECO:0000313" key="2">
    <source>
        <dbReference type="EMBL" id="OGC40748.1"/>
    </source>
</evidence>
<name>A0A1F4U713_UNCSA</name>
<dbReference type="EMBL" id="MEUJ01000002">
    <property type="protein sequence ID" value="OGC40748.1"/>
    <property type="molecule type" value="Genomic_DNA"/>
</dbReference>
<comment type="caution">
    <text evidence="2">The sequence shown here is derived from an EMBL/GenBank/DDBJ whole genome shotgun (WGS) entry which is preliminary data.</text>
</comment>
<reference evidence="2 3" key="1">
    <citation type="journal article" date="2016" name="Nat. Commun.">
        <title>Thousands of microbial genomes shed light on interconnected biogeochemical processes in an aquifer system.</title>
        <authorList>
            <person name="Anantharaman K."/>
            <person name="Brown C.T."/>
            <person name="Hug L.A."/>
            <person name="Sharon I."/>
            <person name="Castelle C.J."/>
            <person name="Probst A.J."/>
            <person name="Thomas B.C."/>
            <person name="Singh A."/>
            <person name="Wilkins M.J."/>
            <person name="Karaoz U."/>
            <person name="Brodie E.L."/>
            <person name="Williams K.H."/>
            <person name="Hubbard S.S."/>
            <person name="Banfield J.F."/>
        </authorList>
    </citation>
    <scope>NUCLEOTIDE SEQUENCE [LARGE SCALE GENOMIC DNA]</scope>
</reference>
<accession>A0A1F4U713</accession>
<dbReference type="InterPro" id="IPR025404">
    <property type="entry name" value="DUF4130"/>
</dbReference>
<sequence>MSRSLSESIALALRHNDPNKEFIIERVLKQAKEKGLSYVLCKVSPEAKLFGNMCRQVLNEVHRARMFIRLNEVKERKVLYGEFLLEHDTIDMVMRHYTGRFPQHTIMLIIRPYVYISRGKEIFKEEIGDREINLPVVHDEFKQYWLDFYKNQYIPERRNMKLFQKNVPKKYWKYMCEIC</sequence>